<feature type="compositionally biased region" description="Low complexity" evidence="1">
    <location>
        <begin position="174"/>
        <end position="208"/>
    </location>
</feature>
<feature type="compositionally biased region" description="Polar residues" evidence="1">
    <location>
        <begin position="52"/>
        <end position="68"/>
    </location>
</feature>
<accession>A0A164TFK8</accession>
<gene>
    <name evidence="2" type="ORF">APZ42_025126</name>
</gene>
<feature type="compositionally biased region" description="Gly residues" evidence="1">
    <location>
        <begin position="209"/>
        <end position="229"/>
    </location>
</feature>
<dbReference type="AlphaFoldDB" id="A0A164TFK8"/>
<comment type="caution">
    <text evidence="2">The sequence shown here is derived from an EMBL/GenBank/DDBJ whole genome shotgun (WGS) entry which is preliminary data.</text>
</comment>
<evidence type="ECO:0000313" key="2">
    <source>
        <dbReference type="EMBL" id="KZS10415.1"/>
    </source>
</evidence>
<dbReference type="Proteomes" id="UP000076858">
    <property type="component" value="Unassembled WGS sequence"/>
</dbReference>
<reference evidence="2 3" key="1">
    <citation type="submission" date="2016-03" db="EMBL/GenBank/DDBJ databases">
        <title>EvidentialGene: Evidence-directed Construction of Genes on Genomes.</title>
        <authorList>
            <person name="Gilbert D.G."/>
            <person name="Choi J.-H."/>
            <person name="Mockaitis K."/>
            <person name="Colbourne J."/>
            <person name="Pfrender M."/>
        </authorList>
    </citation>
    <scope>NUCLEOTIDE SEQUENCE [LARGE SCALE GENOMIC DNA]</scope>
    <source>
        <strain evidence="2 3">Xinb3</strain>
        <tissue evidence="2">Complete organism</tissue>
    </source>
</reference>
<protein>
    <submittedName>
        <fullName evidence="2">Uncharacterized protein</fullName>
    </submittedName>
</protein>
<proteinExistence type="predicted"/>
<name>A0A164TFK8_9CRUS</name>
<sequence length="229" mass="24051">MLYWCLPKEKAFMQKWDEIMRSYQKQRLAAVNLQQGNSTSERQPDDEDESGTEAQSGSSVIENASGTAVPTPRPIIPMPTVSVSRCEGLEGELETSRDTNNPNPTHYMETESNSEENLYPEAIPPTPPITPIPTSFATNITNPLRICENPASISPQFTSTPSLGDAVSGRDDVTPIPTSSSTPASISPQITSTPSCGGAVSGRVSAVSGRGGAVSGRGGAVSGLGGRAK</sequence>
<dbReference type="EMBL" id="LRGB01001805">
    <property type="protein sequence ID" value="KZS10415.1"/>
    <property type="molecule type" value="Genomic_DNA"/>
</dbReference>
<feature type="region of interest" description="Disordered" evidence="1">
    <location>
        <begin position="172"/>
        <end position="229"/>
    </location>
</feature>
<evidence type="ECO:0000313" key="3">
    <source>
        <dbReference type="Proteomes" id="UP000076858"/>
    </source>
</evidence>
<feature type="region of interest" description="Disordered" evidence="1">
    <location>
        <begin position="33"/>
        <end position="114"/>
    </location>
</feature>
<organism evidence="2 3">
    <name type="scientific">Daphnia magna</name>
    <dbReference type="NCBI Taxonomy" id="35525"/>
    <lineage>
        <taxon>Eukaryota</taxon>
        <taxon>Metazoa</taxon>
        <taxon>Ecdysozoa</taxon>
        <taxon>Arthropoda</taxon>
        <taxon>Crustacea</taxon>
        <taxon>Branchiopoda</taxon>
        <taxon>Diplostraca</taxon>
        <taxon>Cladocera</taxon>
        <taxon>Anomopoda</taxon>
        <taxon>Daphniidae</taxon>
        <taxon>Daphnia</taxon>
    </lineage>
</organism>
<keyword evidence="3" id="KW-1185">Reference proteome</keyword>
<evidence type="ECO:0000256" key="1">
    <source>
        <dbReference type="SAM" id="MobiDB-lite"/>
    </source>
</evidence>